<keyword evidence="4" id="KW-0800">Toxin</keyword>
<evidence type="ECO:0000313" key="13">
    <source>
        <dbReference type="Proteomes" id="UP000694397"/>
    </source>
</evidence>
<evidence type="ECO:0000256" key="1">
    <source>
        <dbReference type="ARBA" id="ARBA00004613"/>
    </source>
</evidence>
<dbReference type="PANTHER" id="PTHR10339">
    <property type="entry name" value="ADP-RIBOSYLTRANSFERASE"/>
    <property type="match status" value="1"/>
</dbReference>
<evidence type="ECO:0000256" key="9">
    <source>
        <dbReference type="ARBA" id="ARBA00023026"/>
    </source>
</evidence>
<keyword evidence="11" id="KW-0520">NAD</keyword>
<sequence length="286" mass="31368">PLLQEALQEGPKKLLDMSPSAVDDQFLSCRDRMLQSLMGSGGLLERELNNSDGFHAAWQNKTCGGPIQGGKPEHSKALETYVTGGNFMNKFDDAVESQGSNASVYRSSFPYKSLHFLLTDAIHLLKEKTCRTLFRGSDTLYSTTKGSQVRFGRFASALESKSEAEEDILMRGTLFNITSCAAAHIESYICDPHHTVSWLIPPYEVFEVVDVKQMKEYREITLMHKKLSSNHNLTCVPPPSVISTLLLLPPRDAPSSFAPPMAPGSLLLFAAALSVGLGVGLQRLSC</sequence>
<protein>
    <recommendedName>
        <fullName evidence="11">NAD(P)(+)--arginine ADP-ribosyltransferase</fullName>
        <ecNumber evidence="11">2.4.2.31</ecNumber>
    </recommendedName>
    <alternativeName>
        <fullName evidence="11">Mono(ADP-ribosyl)transferase</fullName>
    </alternativeName>
</protein>
<evidence type="ECO:0000313" key="12">
    <source>
        <dbReference type="Ensembl" id="ENSSFOP00015014675.2"/>
    </source>
</evidence>
<reference evidence="12 13" key="1">
    <citation type="submission" date="2019-04" db="EMBL/GenBank/DDBJ databases">
        <authorList>
            <consortium name="Wellcome Sanger Institute Data Sharing"/>
        </authorList>
    </citation>
    <scope>NUCLEOTIDE SEQUENCE [LARGE SCALE GENOMIC DNA]</scope>
</reference>
<dbReference type="AlphaFoldDB" id="A0A8C9RH32"/>
<dbReference type="OrthoDB" id="423533at2759"/>
<evidence type="ECO:0000256" key="6">
    <source>
        <dbReference type="ARBA" id="ARBA00022679"/>
    </source>
</evidence>
<evidence type="ECO:0000256" key="3">
    <source>
        <dbReference type="ARBA" id="ARBA00022525"/>
    </source>
</evidence>
<keyword evidence="8 11" id="KW-0521">NADP</keyword>
<dbReference type="InterPro" id="IPR050999">
    <property type="entry name" value="ADP-ribosyltransferase_ARG"/>
</dbReference>
<dbReference type="PANTHER" id="PTHR10339:SF25">
    <property type="entry name" value="SECRETED EXOENZYME S"/>
    <property type="match status" value="1"/>
</dbReference>
<dbReference type="InterPro" id="IPR000768">
    <property type="entry name" value="ART"/>
</dbReference>
<accession>A0A8C9RH32</accession>
<name>A0A8C9RH32_SCLFO</name>
<evidence type="ECO:0000256" key="4">
    <source>
        <dbReference type="ARBA" id="ARBA00022656"/>
    </source>
</evidence>
<dbReference type="Proteomes" id="UP000694397">
    <property type="component" value="Chromosome 16"/>
</dbReference>
<keyword evidence="6 11" id="KW-0808">Transferase</keyword>
<dbReference type="PROSITE" id="PS51996">
    <property type="entry name" value="TR_MART"/>
    <property type="match status" value="1"/>
</dbReference>
<dbReference type="Gene3D" id="3.90.176.10">
    <property type="entry name" value="Toxin ADP-ribosyltransferase, Chain A, domain 1"/>
    <property type="match status" value="1"/>
</dbReference>
<dbReference type="Ensembl" id="ENSSFOT00015014850.2">
    <property type="protein sequence ID" value="ENSSFOP00015014675.2"/>
    <property type="gene ID" value="ENSSFOG00015009467.2"/>
</dbReference>
<dbReference type="GO" id="GO:0003950">
    <property type="term" value="F:NAD+ poly-ADP-ribosyltransferase activity"/>
    <property type="evidence" value="ECO:0007669"/>
    <property type="project" value="TreeGrafter"/>
</dbReference>
<keyword evidence="13" id="KW-1185">Reference proteome</keyword>
<keyword evidence="5 11" id="KW-0328">Glycosyltransferase</keyword>
<reference evidence="12" key="3">
    <citation type="submission" date="2025-09" db="UniProtKB">
        <authorList>
            <consortium name="Ensembl"/>
        </authorList>
    </citation>
    <scope>IDENTIFICATION</scope>
</reference>
<dbReference type="EC" id="2.4.2.31" evidence="11"/>
<comment type="similarity">
    <text evidence="2 11">Belongs to the Arg-specific ADP-ribosyltransferase family.</text>
</comment>
<dbReference type="SUPFAM" id="SSF56399">
    <property type="entry name" value="ADP-ribosylation"/>
    <property type="match status" value="1"/>
</dbReference>
<evidence type="ECO:0000256" key="8">
    <source>
        <dbReference type="ARBA" id="ARBA00022857"/>
    </source>
</evidence>
<reference evidence="12" key="2">
    <citation type="submission" date="2025-08" db="UniProtKB">
        <authorList>
            <consortium name="Ensembl"/>
        </authorList>
    </citation>
    <scope>IDENTIFICATION</scope>
</reference>
<keyword evidence="9" id="KW-0843">Virulence</keyword>
<organism evidence="12 13">
    <name type="scientific">Scleropages formosus</name>
    <name type="common">Asian bonytongue</name>
    <name type="synonym">Osteoglossum formosum</name>
    <dbReference type="NCBI Taxonomy" id="113540"/>
    <lineage>
        <taxon>Eukaryota</taxon>
        <taxon>Metazoa</taxon>
        <taxon>Chordata</taxon>
        <taxon>Craniata</taxon>
        <taxon>Vertebrata</taxon>
        <taxon>Euteleostomi</taxon>
        <taxon>Actinopterygii</taxon>
        <taxon>Neopterygii</taxon>
        <taxon>Teleostei</taxon>
        <taxon>Osteoglossocephala</taxon>
        <taxon>Osteoglossomorpha</taxon>
        <taxon>Osteoglossiformes</taxon>
        <taxon>Osteoglossidae</taxon>
        <taxon>Scleropages</taxon>
    </lineage>
</organism>
<dbReference type="GO" id="GO:0005576">
    <property type="term" value="C:extracellular region"/>
    <property type="evidence" value="ECO:0007669"/>
    <property type="project" value="UniProtKB-SubCell"/>
</dbReference>
<dbReference type="Pfam" id="PF01129">
    <property type="entry name" value="ART"/>
    <property type="match status" value="1"/>
</dbReference>
<dbReference type="GO" id="GO:0090729">
    <property type="term" value="F:toxin activity"/>
    <property type="evidence" value="ECO:0007669"/>
    <property type="project" value="UniProtKB-KW"/>
</dbReference>
<evidence type="ECO:0000256" key="5">
    <source>
        <dbReference type="ARBA" id="ARBA00022676"/>
    </source>
</evidence>
<evidence type="ECO:0000256" key="7">
    <source>
        <dbReference type="ARBA" id="ARBA00022695"/>
    </source>
</evidence>
<keyword evidence="3" id="KW-0964">Secreted</keyword>
<comment type="subcellular location">
    <subcellularLocation>
        <location evidence="1">Secreted</location>
    </subcellularLocation>
</comment>
<keyword evidence="7" id="KW-0548">Nucleotidyltransferase</keyword>
<comment type="catalytic activity">
    <reaction evidence="10 11">
        <text>L-arginyl-[protein] + NAD(+) = N(omega)-(ADP-D-ribosyl)-L-arginyl-[protein] + nicotinamide + H(+)</text>
        <dbReference type="Rhea" id="RHEA:19149"/>
        <dbReference type="Rhea" id="RHEA-COMP:10532"/>
        <dbReference type="Rhea" id="RHEA-COMP:15087"/>
        <dbReference type="ChEBI" id="CHEBI:15378"/>
        <dbReference type="ChEBI" id="CHEBI:17154"/>
        <dbReference type="ChEBI" id="CHEBI:29965"/>
        <dbReference type="ChEBI" id="CHEBI:57540"/>
        <dbReference type="ChEBI" id="CHEBI:142554"/>
        <dbReference type="EC" id="2.4.2.31"/>
    </reaction>
</comment>
<dbReference type="PROSITE" id="PS01291">
    <property type="entry name" value="ART"/>
    <property type="match status" value="1"/>
</dbReference>
<proteinExistence type="inferred from homology"/>
<evidence type="ECO:0000256" key="10">
    <source>
        <dbReference type="ARBA" id="ARBA00047597"/>
    </source>
</evidence>
<dbReference type="GeneTree" id="ENSGT01030000234601"/>
<evidence type="ECO:0000256" key="2">
    <source>
        <dbReference type="ARBA" id="ARBA00009558"/>
    </source>
</evidence>
<evidence type="ECO:0000256" key="11">
    <source>
        <dbReference type="RuleBase" id="RU361228"/>
    </source>
</evidence>
<dbReference type="PRINTS" id="PR00970">
    <property type="entry name" value="RIBTRNSFRASE"/>
</dbReference>
<dbReference type="GO" id="GO:0016779">
    <property type="term" value="F:nucleotidyltransferase activity"/>
    <property type="evidence" value="ECO:0007669"/>
    <property type="project" value="UniProtKB-KW"/>
</dbReference>
<dbReference type="GO" id="GO:0106274">
    <property type="term" value="F:NAD+-protein-arginine ADP-ribosyltransferase activity"/>
    <property type="evidence" value="ECO:0007669"/>
    <property type="project" value="UniProtKB-EC"/>
</dbReference>